<dbReference type="Proteomes" id="UP000266441">
    <property type="component" value="Unassembled WGS sequence"/>
</dbReference>
<gene>
    <name evidence="3" type="ORF">D1164_00305</name>
</gene>
<evidence type="ECO:0000256" key="1">
    <source>
        <dbReference type="SAM" id="Phobius"/>
    </source>
</evidence>
<dbReference type="Gene3D" id="3.40.50.1820">
    <property type="entry name" value="alpha/beta hydrolase"/>
    <property type="match status" value="1"/>
</dbReference>
<dbReference type="OrthoDB" id="1092902at2"/>
<comment type="caution">
    <text evidence="3">The sequence shown here is derived from an EMBL/GenBank/DDBJ whole genome shotgun (WGS) entry which is preliminary data.</text>
</comment>
<proteinExistence type="predicted"/>
<dbReference type="SUPFAM" id="SSF53474">
    <property type="entry name" value="alpha/beta-Hydrolases"/>
    <property type="match status" value="1"/>
</dbReference>
<keyword evidence="1" id="KW-0812">Transmembrane</keyword>
<keyword evidence="4" id="KW-1185">Reference proteome</keyword>
<keyword evidence="1" id="KW-0472">Membrane</keyword>
<reference evidence="3 4" key="1">
    <citation type="journal article" date="2015" name="Int. J. Syst. Evol. Microbiol.">
        <title>Mariniphaga sediminis sp. nov., isolated from coastal sediment.</title>
        <authorList>
            <person name="Wang F.Q."/>
            <person name="Shen Q.Y."/>
            <person name="Chen G.J."/>
            <person name="Du Z.J."/>
        </authorList>
    </citation>
    <scope>NUCLEOTIDE SEQUENCE [LARGE SCALE GENOMIC DNA]</scope>
    <source>
        <strain evidence="3 4">SY21</strain>
    </source>
</reference>
<accession>A0A399D6B9</accession>
<sequence length="339" mass="38515">MKKSSWYVILIVCIVVISGIFVWRNETGRSLVKKQTEAVIKFDDTRDLDWGDDFKVVEIKSYPDGYIHKAYFYPAKSKEPRPLIVSLHTWSGDFTQQDSIANHCLLNDINYIHPDFRGANHTKDACCSCLALEDIDDAITYAIENGNVDPEQVYVLGVSGGGYATLSCFMKSKHKIRKFSSWVPISDLIAWYHESRIRENKYADDILGCTHSENGVLNEQVAIEKSPIYWETPVEKLSGSELSIYAGVYDGIQGSVPITHSINFYNKVLSDLSVQDSSKYVSDKEKLLLLEHPKSLGEFGEIGDRNIFLKKEYKNIKLVIFKGRHEMLTGFAFNDLIDN</sequence>
<evidence type="ECO:0000313" key="3">
    <source>
        <dbReference type="EMBL" id="RIH66913.1"/>
    </source>
</evidence>
<protein>
    <submittedName>
        <fullName evidence="3">Peptidase</fullName>
    </submittedName>
</protein>
<evidence type="ECO:0000313" key="4">
    <source>
        <dbReference type="Proteomes" id="UP000266441"/>
    </source>
</evidence>
<dbReference type="GO" id="GO:0008236">
    <property type="term" value="F:serine-type peptidase activity"/>
    <property type="evidence" value="ECO:0007669"/>
    <property type="project" value="InterPro"/>
</dbReference>
<dbReference type="GO" id="GO:0006508">
    <property type="term" value="P:proteolysis"/>
    <property type="evidence" value="ECO:0007669"/>
    <property type="project" value="InterPro"/>
</dbReference>
<dbReference type="InterPro" id="IPR001375">
    <property type="entry name" value="Peptidase_S9_cat"/>
</dbReference>
<name>A0A399D6B9_9BACT</name>
<dbReference type="InterPro" id="IPR029058">
    <property type="entry name" value="AB_hydrolase_fold"/>
</dbReference>
<dbReference type="EMBL" id="QWET01000001">
    <property type="protein sequence ID" value="RIH66913.1"/>
    <property type="molecule type" value="Genomic_DNA"/>
</dbReference>
<dbReference type="AlphaFoldDB" id="A0A399D6B9"/>
<keyword evidence="1" id="KW-1133">Transmembrane helix</keyword>
<evidence type="ECO:0000259" key="2">
    <source>
        <dbReference type="Pfam" id="PF00326"/>
    </source>
</evidence>
<organism evidence="3 4">
    <name type="scientific">Mariniphaga sediminis</name>
    <dbReference type="NCBI Taxonomy" id="1628158"/>
    <lineage>
        <taxon>Bacteria</taxon>
        <taxon>Pseudomonadati</taxon>
        <taxon>Bacteroidota</taxon>
        <taxon>Bacteroidia</taxon>
        <taxon>Marinilabiliales</taxon>
        <taxon>Prolixibacteraceae</taxon>
        <taxon>Mariniphaga</taxon>
    </lineage>
</organism>
<dbReference type="RefSeq" id="WP_119347939.1">
    <property type="nucleotide sequence ID" value="NZ_QWET01000001.1"/>
</dbReference>
<feature type="domain" description="Peptidase S9 prolyl oligopeptidase catalytic" evidence="2">
    <location>
        <begin position="132"/>
        <end position="197"/>
    </location>
</feature>
<feature type="transmembrane region" description="Helical" evidence="1">
    <location>
        <begin position="6"/>
        <end position="23"/>
    </location>
</feature>
<dbReference type="Pfam" id="PF00326">
    <property type="entry name" value="Peptidase_S9"/>
    <property type="match status" value="1"/>
</dbReference>